<keyword evidence="1" id="KW-0175">Coiled coil</keyword>
<dbReference type="Proteomes" id="UP000298327">
    <property type="component" value="Unassembled WGS sequence"/>
</dbReference>
<organism evidence="3 4">
    <name type="scientific">Dentipellis fragilis</name>
    <dbReference type="NCBI Taxonomy" id="205917"/>
    <lineage>
        <taxon>Eukaryota</taxon>
        <taxon>Fungi</taxon>
        <taxon>Dikarya</taxon>
        <taxon>Basidiomycota</taxon>
        <taxon>Agaricomycotina</taxon>
        <taxon>Agaricomycetes</taxon>
        <taxon>Russulales</taxon>
        <taxon>Hericiaceae</taxon>
        <taxon>Dentipellis</taxon>
    </lineage>
</organism>
<feature type="coiled-coil region" evidence="1">
    <location>
        <begin position="140"/>
        <end position="209"/>
    </location>
</feature>
<dbReference type="Pfam" id="PF00010">
    <property type="entry name" value="HLH"/>
    <property type="match status" value="1"/>
</dbReference>
<dbReference type="SUPFAM" id="SSF47459">
    <property type="entry name" value="HLH, helix-loop-helix DNA-binding domain"/>
    <property type="match status" value="1"/>
</dbReference>
<evidence type="ECO:0000259" key="2">
    <source>
        <dbReference type="PROSITE" id="PS50888"/>
    </source>
</evidence>
<accession>A0A4Y9XLU4</accession>
<evidence type="ECO:0000313" key="4">
    <source>
        <dbReference type="Proteomes" id="UP000298327"/>
    </source>
</evidence>
<dbReference type="EMBL" id="SEOQ01001627">
    <property type="protein sequence ID" value="TFY51045.1"/>
    <property type="molecule type" value="Genomic_DNA"/>
</dbReference>
<dbReference type="PROSITE" id="PS50888">
    <property type="entry name" value="BHLH"/>
    <property type="match status" value="1"/>
</dbReference>
<dbReference type="InterPro" id="IPR011598">
    <property type="entry name" value="bHLH_dom"/>
</dbReference>
<protein>
    <recommendedName>
        <fullName evidence="2">BHLH domain-containing protein</fullName>
    </recommendedName>
</protein>
<name>A0A4Y9XLU4_9AGAM</name>
<proteinExistence type="predicted"/>
<dbReference type="AlphaFoldDB" id="A0A4Y9XLU4"/>
<gene>
    <name evidence="3" type="ORF">EVG20_g11193</name>
</gene>
<dbReference type="GO" id="GO:0046983">
    <property type="term" value="F:protein dimerization activity"/>
    <property type="evidence" value="ECO:0007669"/>
    <property type="project" value="InterPro"/>
</dbReference>
<keyword evidence="4" id="KW-1185">Reference proteome</keyword>
<reference evidence="3 4" key="1">
    <citation type="submission" date="2019-02" db="EMBL/GenBank/DDBJ databases">
        <title>Genome sequencing of the rare red list fungi Dentipellis fragilis.</title>
        <authorList>
            <person name="Buettner E."/>
            <person name="Kellner H."/>
        </authorList>
    </citation>
    <scope>NUCLEOTIDE SEQUENCE [LARGE SCALE GENOMIC DNA]</scope>
    <source>
        <strain evidence="3 4">DSM 105465</strain>
    </source>
</reference>
<dbReference type="OrthoDB" id="8964853at2759"/>
<dbReference type="InterPro" id="IPR036638">
    <property type="entry name" value="HLH_DNA-bd_sf"/>
</dbReference>
<sequence>AVEDVPTLPGETLAAAQSRVRREKKRAKRIQDLYDEIAPLIPPSRTNRKLSEDDILRHAKDIVSGVRAHEDDRSKQIERLTKARWTAQSELQEERIKLENTEQTLEATRRWGEEAFLRLEATMRESELVREKLKTSKAERDGAVVQLERVNAELERIRAELRVKTEEKEQSEGQAQQSMNIVIRLTNVKLDLERELQSMKAELQRYQTQDPV</sequence>
<evidence type="ECO:0000313" key="3">
    <source>
        <dbReference type="EMBL" id="TFY51045.1"/>
    </source>
</evidence>
<feature type="non-terminal residue" evidence="3">
    <location>
        <position position="1"/>
    </location>
</feature>
<feature type="domain" description="BHLH" evidence="2">
    <location>
        <begin position="14"/>
        <end position="66"/>
    </location>
</feature>
<evidence type="ECO:0000256" key="1">
    <source>
        <dbReference type="SAM" id="Coils"/>
    </source>
</evidence>
<comment type="caution">
    <text evidence="3">The sequence shown here is derived from an EMBL/GenBank/DDBJ whole genome shotgun (WGS) entry which is preliminary data.</text>
</comment>